<feature type="region of interest" description="Disordered" evidence="1">
    <location>
        <begin position="109"/>
        <end position="141"/>
    </location>
</feature>
<dbReference type="STRING" id="35608.A0A2U1Q344"/>
<dbReference type="EMBL" id="PKPP01000468">
    <property type="protein sequence ID" value="PWA92382.1"/>
    <property type="molecule type" value="Genomic_DNA"/>
</dbReference>
<evidence type="ECO:0000313" key="3">
    <source>
        <dbReference type="Proteomes" id="UP000245207"/>
    </source>
</evidence>
<sequence length="141" mass="15503">MKKGENDRLHNGEPMEKEVISMHVPALYTNELAKRFCELSIEEQGNGIEKDEGLPPALLVAVSCITQMTVLQCSVLISVMRSDGFQYLKTNHPPLQSEILKTMAGGEEGYSSGGGVNKTTSMFGQLSDGGDTNERRVRRKN</sequence>
<gene>
    <name evidence="2" type="ORF">CTI12_AA079880</name>
</gene>
<evidence type="ECO:0000313" key="2">
    <source>
        <dbReference type="EMBL" id="PWA92382.1"/>
    </source>
</evidence>
<reference evidence="2 3" key="1">
    <citation type="journal article" date="2018" name="Mol. Plant">
        <title>The genome of Artemisia annua provides insight into the evolution of Asteraceae family and artemisinin biosynthesis.</title>
        <authorList>
            <person name="Shen Q."/>
            <person name="Zhang L."/>
            <person name="Liao Z."/>
            <person name="Wang S."/>
            <person name="Yan T."/>
            <person name="Shi P."/>
            <person name="Liu M."/>
            <person name="Fu X."/>
            <person name="Pan Q."/>
            <person name="Wang Y."/>
            <person name="Lv Z."/>
            <person name="Lu X."/>
            <person name="Zhang F."/>
            <person name="Jiang W."/>
            <person name="Ma Y."/>
            <person name="Chen M."/>
            <person name="Hao X."/>
            <person name="Li L."/>
            <person name="Tang Y."/>
            <person name="Lv G."/>
            <person name="Zhou Y."/>
            <person name="Sun X."/>
            <person name="Brodelius P.E."/>
            <person name="Rose J.K.C."/>
            <person name="Tang K."/>
        </authorList>
    </citation>
    <scope>NUCLEOTIDE SEQUENCE [LARGE SCALE GENOMIC DNA]</scope>
    <source>
        <strain evidence="3">cv. Huhao1</strain>
        <tissue evidence="2">Leaf</tissue>
    </source>
</reference>
<protein>
    <submittedName>
        <fullName evidence="2">TRAF-like, SKP1/BTB/POZ domain protein</fullName>
    </submittedName>
</protein>
<dbReference type="Proteomes" id="UP000245207">
    <property type="component" value="Unassembled WGS sequence"/>
</dbReference>
<name>A0A2U1Q344_ARTAN</name>
<organism evidence="2 3">
    <name type="scientific">Artemisia annua</name>
    <name type="common">Sweet wormwood</name>
    <dbReference type="NCBI Taxonomy" id="35608"/>
    <lineage>
        <taxon>Eukaryota</taxon>
        <taxon>Viridiplantae</taxon>
        <taxon>Streptophyta</taxon>
        <taxon>Embryophyta</taxon>
        <taxon>Tracheophyta</taxon>
        <taxon>Spermatophyta</taxon>
        <taxon>Magnoliopsida</taxon>
        <taxon>eudicotyledons</taxon>
        <taxon>Gunneridae</taxon>
        <taxon>Pentapetalae</taxon>
        <taxon>asterids</taxon>
        <taxon>campanulids</taxon>
        <taxon>Asterales</taxon>
        <taxon>Asteraceae</taxon>
        <taxon>Asteroideae</taxon>
        <taxon>Anthemideae</taxon>
        <taxon>Artemisiinae</taxon>
        <taxon>Artemisia</taxon>
    </lineage>
</organism>
<comment type="caution">
    <text evidence="2">The sequence shown here is derived from an EMBL/GenBank/DDBJ whole genome shotgun (WGS) entry which is preliminary data.</text>
</comment>
<accession>A0A2U1Q344</accession>
<evidence type="ECO:0000256" key="1">
    <source>
        <dbReference type="SAM" id="MobiDB-lite"/>
    </source>
</evidence>
<proteinExistence type="predicted"/>
<dbReference type="AlphaFoldDB" id="A0A2U1Q344"/>
<keyword evidence="3" id="KW-1185">Reference proteome</keyword>